<feature type="transmembrane region" description="Helical" evidence="1">
    <location>
        <begin position="101"/>
        <end position="121"/>
    </location>
</feature>
<dbReference type="AlphaFoldDB" id="A0A3B1BBW7"/>
<evidence type="ECO:0000313" key="2">
    <source>
        <dbReference type="EMBL" id="VAX07870.1"/>
    </source>
</evidence>
<protein>
    <recommendedName>
        <fullName evidence="3">Yip1 domain-containing protein</fullName>
    </recommendedName>
</protein>
<dbReference type="EMBL" id="UOFX01000033">
    <property type="protein sequence ID" value="VAX07870.1"/>
    <property type="molecule type" value="Genomic_DNA"/>
</dbReference>
<keyword evidence="1" id="KW-0812">Transmembrane</keyword>
<reference evidence="2" key="1">
    <citation type="submission" date="2018-06" db="EMBL/GenBank/DDBJ databases">
        <authorList>
            <person name="Zhirakovskaya E."/>
        </authorList>
    </citation>
    <scope>NUCLEOTIDE SEQUENCE</scope>
</reference>
<proteinExistence type="predicted"/>
<evidence type="ECO:0000256" key="1">
    <source>
        <dbReference type="SAM" id="Phobius"/>
    </source>
</evidence>
<keyword evidence="1" id="KW-0472">Membrane</keyword>
<keyword evidence="1" id="KW-1133">Transmembrane helix</keyword>
<feature type="transmembrane region" description="Helical" evidence="1">
    <location>
        <begin position="68"/>
        <end position="89"/>
    </location>
</feature>
<accession>A0A3B1BBW7</accession>
<feature type="transmembrane region" description="Helical" evidence="1">
    <location>
        <begin position="41"/>
        <end position="62"/>
    </location>
</feature>
<feature type="transmembrane region" description="Helical" evidence="1">
    <location>
        <begin position="133"/>
        <end position="154"/>
    </location>
</feature>
<feature type="transmembrane region" description="Helical" evidence="1">
    <location>
        <begin position="166"/>
        <end position="186"/>
    </location>
</feature>
<gene>
    <name evidence="2" type="ORF">MNBD_GAMMA26-2351</name>
</gene>
<name>A0A3B1BBW7_9ZZZZ</name>
<sequence>MMYSKSEIVKWTGSSLTALFNYFFDLCLLRAKPQDLHASNVLLVLTLMVNLLLAACTLGEIYGGASRALLAGLVDNLFLLAVLWLLLFWKGVAPRLIQTASAIFGVSILLGLILIPIRALGGPQTADPQSVSLLVGLGSLLVLVWFLVVMGHILRHALDMPMGRGIMIAIIIFVASNQLMEVVVPLP</sequence>
<evidence type="ECO:0008006" key="3">
    <source>
        <dbReference type="Google" id="ProtNLM"/>
    </source>
</evidence>
<organism evidence="2">
    <name type="scientific">hydrothermal vent metagenome</name>
    <dbReference type="NCBI Taxonomy" id="652676"/>
    <lineage>
        <taxon>unclassified sequences</taxon>
        <taxon>metagenomes</taxon>
        <taxon>ecological metagenomes</taxon>
    </lineage>
</organism>